<organism evidence="9">
    <name type="scientific">Odontella aurita</name>
    <dbReference type="NCBI Taxonomy" id="265563"/>
    <lineage>
        <taxon>Eukaryota</taxon>
        <taxon>Sar</taxon>
        <taxon>Stramenopiles</taxon>
        <taxon>Ochrophyta</taxon>
        <taxon>Bacillariophyta</taxon>
        <taxon>Mediophyceae</taxon>
        <taxon>Biddulphiophycidae</taxon>
        <taxon>Eupodiscales</taxon>
        <taxon>Odontellaceae</taxon>
        <taxon>Odontella</taxon>
    </lineage>
</organism>
<dbReference type="Pfam" id="PF04275">
    <property type="entry name" value="P-mevalo_kinase"/>
    <property type="match status" value="1"/>
</dbReference>
<evidence type="ECO:0000256" key="5">
    <source>
        <dbReference type="ARBA" id="ARBA00017272"/>
    </source>
</evidence>
<dbReference type="InterPro" id="IPR018234">
    <property type="entry name" value="GTP_CycHdrlase_I_CS"/>
</dbReference>
<reference evidence="9" key="1">
    <citation type="submission" date="2021-01" db="EMBL/GenBank/DDBJ databases">
        <authorList>
            <person name="Corre E."/>
            <person name="Pelletier E."/>
            <person name="Niang G."/>
            <person name="Scheremetjew M."/>
            <person name="Finn R."/>
            <person name="Kale V."/>
            <person name="Holt S."/>
            <person name="Cochrane G."/>
            <person name="Meng A."/>
            <person name="Brown T."/>
            <person name="Cohen L."/>
        </authorList>
    </citation>
    <scope>NUCLEOTIDE SEQUENCE</scope>
    <source>
        <strain evidence="9">Isolate 1302-5</strain>
    </source>
</reference>
<dbReference type="GO" id="GO:0071949">
    <property type="term" value="F:FAD binding"/>
    <property type="evidence" value="ECO:0007669"/>
    <property type="project" value="InterPro"/>
</dbReference>
<dbReference type="Pfam" id="PF01227">
    <property type="entry name" value="GTP_cyclohydroI"/>
    <property type="match status" value="1"/>
</dbReference>
<dbReference type="GO" id="GO:0004631">
    <property type="term" value="F:phosphomevalonate kinase activity"/>
    <property type="evidence" value="ECO:0007669"/>
    <property type="project" value="InterPro"/>
</dbReference>
<dbReference type="SUPFAM" id="SSF55620">
    <property type="entry name" value="Tetrahydrobiopterin biosynthesis enzymes-like"/>
    <property type="match status" value="1"/>
</dbReference>
<evidence type="ECO:0000256" key="4">
    <source>
        <dbReference type="ARBA" id="ARBA00012715"/>
    </source>
</evidence>
<comment type="similarity">
    <text evidence="3">Belongs to the GTP cyclohydrolase I family.</text>
</comment>
<dbReference type="InterPro" id="IPR043133">
    <property type="entry name" value="GTP-CH-I_C/QueF"/>
</dbReference>
<dbReference type="PANTHER" id="PTHR11109:SF7">
    <property type="entry name" value="GTP CYCLOHYDROLASE 1"/>
    <property type="match status" value="1"/>
</dbReference>
<dbReference type="InterPro" id="IPR000836">
    <property type="entry name" value="PRTase_dom"/>
</dbReference>
<evidence type="ECO:0000256" key="1">
    <source>
        <dbReference type="ARBA" id="ARBA00001052"/>
    </source>
</evidence>
<dbReference type="UniPathway" id="UPA00057">
    <property type="reaction ID" value="UER00099"/>
</dbReference>
<dbReference type="FunFam" id="3.30.1130.10:FF:000001">
    <property type="entry name" value="GTP cyclohydrolase 1"/>
    <property type="match status" value="1"/>
</dbReference>
<dbReference type="SUPFAM" id="SSF56176">
    <property type="entry name" value="FAD-binding/transporter-associated domain-like"/>
    <property type="match status" value="1"/>
</dbReference>
<dbReference type="GO" id="GO:0019287">
    <property type="term" value="P:isopentenyl diphosphate biosynthetic process, mevalonate pathway"/>
    <property type="evidence" value="ECO:0007669"/>
    <property type="project" value="UniProtKB-UniPathway"/>
</dbReference>
<evidence type="ECO:0000256" key="3">
    <source>
        <dbReference type="ARBA" id="ARBA00008085"/>
    </source>
</evidence>
<dbReference type="NCBIfam" id="TIGR00063">
    <property type="entry name" value="folE"/>
    <property type="match status" value="1"/>
</dbReference>
<dbReference type="InterPro" id="IPR016166">
    <property type="entry name" value="FAD-bd_PCMH"/>
</dbReference>
<dbReference type="SUPFAM" id="SSF53271">
    <property type="entry name" value="PRTase-like"/>
    <property type="match status" value="1"/>
</dbReference>
<dbReference type="InterPro" id="IPR029057">
    <property type="entry name" value="PRTase-like"/>
</dbReference>
<evidence type="ECO:0000313" key="9">
    <source>
        <dbReference type="EMBL" id="CAE2256408.1"/>
    </source>
</evidence>
<dbReference type="Gene3D" id="3.40.50.150">
    <property type="entry name" value="Vaccinia Virus protein VP39"/>
    <property type="match status" value="1"/>
</dbReference>
<comment type="pathway">
    <text evidence="2">Cofactor biosynthesis; 7,8-dihydroneopterin triphosphate biosynthesis; 7,8-dihydroneopterin triphosphate from GTP: step 1/1.</text>
</comment>
<dbReference type="InterPro" id="IPR001474">
    <property type="entry name" value="GTP_CycHdrlase_I"/>
</dbReference>
<dbReference type="PANTHER" id="PTHR11109">
    <property type="entry name" value="GTP CYCLOHYDROLASE I"/>
    <property type="match status" value="1"/>
</dbReference>
<sequence length="1347" mass="147292">MYCCLFRRLTNRYCYHGVASLPKMNETHVLERIAGATRTILESINLEYVDRDGLKDTPRRFAGAFAKFTEGYAFTPEEVVGDAIFGDCHDEIVLVRDIPIYSLCEHHLIPFFGKAHVAYIPDPKKGIIGLSKFNRITEVFARRLQVQERLTRQIMDALHSILQPKGVGVIIECRHMCMEMRGVESPSTTVTKTTCGVFDDPDISREFVALALRRMVDQDDIFSNSRACNGLGSTNERCCPPRLLCLDSKQLEPARIAASNDAHDYRLYQRIAKFEPESIAKFIKGAMVGPLSERKSGFSILDIGAGNGNLFQAICSCFGRENIAHYTAFEQEGSLADELLCKCKSILHEDNLSIQAESFLPSTVTEAADIVLLSHSLYGCENKETLIERALHFVAPGGVMFIFHRWTSGGTLDRLSEYLNSQSLIHQFATWDIKLDVSKLDSNELLQMSRYTKGDVRVKHGTQSIPSIRTIGCIAIEPHSCQLGNLRKLEGALATARQQVSYLARKKVPRAVVAPTTATGIQACLRAASLHLIGNGSISVIGGGHSASCLDNNAIAVNMCNWNHVEVDPDSLLVRVGGGATIGAVTKECEKFNLAVPLGDRPGVGIGLVLQGGLNHFMRCFGLACDQIVQVLYINPHGKLEVAEEKEDLFRFRGVGPNFGVVLELTLKTAVHPGSVLTGQNQVLSIMKQDTEYVLSDGDRCSQTATSYSLIAEKLPDTACLDGFIFWSSYDNMSFATSLFDLNASGELGRISLPYQHHSEVISHEAEWLTPSGLFDRELYMTPTFDAERVLAPDSLPPRKLRSQKRCILLPPLDEVHGSILFGAIKEAPTKHCYIHFLHGGGAVSRIPSAGTAFGHRKWSFAAVITGRWPDSNEGTEVAVTTWLNRTTARLLPHSIGVYGSDLGPSDQNLALFAFGENSLRLAEMKRKQDPLNVLRCGCPLLGDEAVPSDPRVQSRGVVIIFCGRRHTGKDWLARVAQHNLRKLVGDADGTIVSVASISDETKRAFAAEHTDVDTNKLLYDREYKESHRVDLTAFYEKKKAQDPAYDARCFLNVIQSSSSSILLLTGMRDGLKYARSLAGRSVVLVKVHASDEAKRARGWVYNPDADESAGESAADAMNDDFWDLRFDNNLTTSSSSAEDWVAQRLAPSVLKACTLRIPDTPRAGVAYRDVIGGLFLQPFGLTLCTNLVVEWLRRAEGDAGAGAGGTIDAVVAPEAVGLVFASPIASLLNRPLVVLRKGGKLPGDVSHARYRGSNMKNLGEPNGAENEETLCSLEAVAGSIVPGQRVLIVDDCLASGATLDAAVRLVELQGGAVEKAVFFMEFPDLSGRRTLPAGVDVFSLLKFSGK</sequence>
<dbReference type="InterPro" id="IPR020602">
    <property type="entry name" value="GTP_CycHdrlase_I_dom"/>
</dbReference>
<dbReference type="InterPro" id="IPR006094">
    <property type="entry name" value="Oxid_FAD_bind_N"/>
</dbReference>
<dbReference type="InterPro" id="IPR043134">
    <property type="entry name" value="GTP-CH-I_N"/>
</dbReference>
<dbReference type="GO" id="GO:0008270">
    <property type="term" value="F:zinc ion binding"/>
    <property type="evidence" value="ECO:0007669"/>
    <property type="project" value="TreeGrafter"/>
</dbReference>
<evidence type="ECO:0000256" key="7">
    <source>
        <dbReference type="ARBA" id="ARBA00030854"/>
    </source>
</evidence>
<dbReference type="Gene3D" id="3.30.1130.10">
    <property type="match status" value="1"/>
</dbReference>
<dbReference type="PROSITE" id="PS51387">
    <property type="entry name" value="FAD_PCMH"/>
    <property type="match status" value="1"/>
</dbReference>
<dbReference type="GO" id="GO:0005525">
    <property type="term" value="F:GTP binding"/>
    <property type="evidence" value="ECO:0007669"/>
    <property type="project" value="TreeGrafter"/>
</dbReference>
<dbReference type="EMBL" id="HBKQ01035414">
    <property type="protein sequence ID" value="CAE2256408.1"/>
    <property type="molecule type" value="Transcribed_RNA"/>
</dbReference>
<dbReference type="InterPro" id="IPR016169">
    <property type="entry name" value="FAD-bd_PCMH_sub2"/>
</dbReference>
<dbReference type="GO" id="GO:0005737">
    <property type="term" value="C:cytoplasm"/>
    <property type="evidence" value="ECO:0007669"/>
    <property type="project" value="InterPro"/>
</dbReference>
<dbReference type="Pfam" id="PF01565">
    <property type="entry name" value="FAD_binding_4"/>
    <property type="match status" value="1"/>
</dbReference>
<dbReference type="UniPathway" id="UPA00848">
    <property type="reaction ID" value="UER00151"/>
</dbReference>
<dbReference type="GO" id="GO:0006695">
    <property type="term" value="P:cholesterol biosynthetic process"/>
    <property type="evidence" value="ECO:0007669"/>
    <property type="project" value="InterPro"/>
</dbReference>
<dbReference type="InterPro" id="IPR029063">
    <property type="entry name" value="SAM-dependent_MTases_sf"/>
</dbReference>
<accession>A0A7S4J9D0</accession>
<dbReference type="GO" id="GO:0003934">
    <property type="term" value="F:GTP cyclohydrolase I activity"/>
    <property type="evidence" value="ECO:0007669"/>
    <property type="project" value="UniProtKB-EC"/>
</dbReference>
<dbReference type="PROSITE" id="PS00859">
    <property type="entry name" value="GTP_CYCLOHYDROL_1_1"/>
    <property type="match status" value="1"/>
</dbReference>
<dbReference type="Gene3D" id="3.40.462.20">
    <property type="match status" value="1"/>
</dbReference>
<proteinExistence type="inferred from homology"/>
<dbReference type="SUPFAM" id="SSF53335">
    <property type="entry name" value="S-adenosyl-L-methionine-dependent methyltransferases"/>
    <property type="match status" value="1"/>
</dbReference>
<dbReference type="GO" id="GO:0006729">
    <property type="term" value="P:tetrahydrobiopterin biosynthetic process"/>
    <property type="evidence" value="ECO:0007669"/>
    <property type="project" value="TreeGrafter"/>
</dbReference>
<evidence type="ECO:0000259" key="8">
    <source>
        <dbReference type="PROSITE" id="PS51387"/>
    </source>
</evidence>
<dbReference type="InterPro" id="IPR005919">
    <property type="entry name" value="Pmev_kin_anim"/>
</dbReference>
<comment type="catalytic activity">
    <reaction evidence="1">
        <text>GTP + H2O = 7,8-dihydroneopterin 3'-triphosphate + formate + H(+)</text>
        <dbReference type="Rhea" id="RHEA:17473"/>
        <dbReference type="ChEBI" id="CHEBI:15377"/>
        <dbReference type="ChEBI" id="CHEBI:15378"/>
        <dbReference type="ChEBI" id="CHEBI:15740"/>
        <dbReference type="ChEBI" id="CHEBI:37565"/>
        <dbReference type="ChEBI" id="CHEBI:58462"/>
        <dbReference type="EC" id="3.5.4.16"/>
    </reaction>
</comment>
<dbReference type="Pfam" id="PF00156">
    <property type="entry name" value="Pribosyltran"/>
    <property type="match status" value="1"/>
</dbReference>
<dbReference type="Gene3D" id="1.10.286.10">
    <property type="match status" value="1"/>
</dbReference>
<keyword evidence="6" id="KW-0378">Hydrolase</keyword>
<dbReference type="InterPro" id="IPR027417">
    <property type="entry name" value="P-loop_NTPase"/>
</dbReference>
<dbReference type="Gene3D" id="3.40.50.300">
    <property type="entry name" value="P-loop containing nucleotide triphosphate hydrolases"/>
    <property type="match status" value="1"/>
</dbReference>
<dbReference type="Gene3D" id="3.30.465.10">
    <property type="match status" value="1"/>
</dbReference>
<dbReference type="CDD" id="cd06223">
    <property type="entry name" value="PRTases_typeI"/>
    <property type="match status" value="1"/>
</dbReference>
<gene>
    <name evidence="9" type="ORF">OAUR00152_LOCUS24321</name>
</gene>
<protein>
    <recommendedName>
        <fullName evidence="5">GTP cyclohydrolase 1</fullName>
        <ecNumber evidence="4">3.5.4.16</ecNumber>
    </recommendedName>
    <alternativeName>
        <fullName evidence="7">GTP cyclohydrolase I</fullName>
    </alternativeName>
</protein>
<dbReference type="PROSITE" id="PS00860">
    <property type="entry name" value="GTP_CYCLOHYDROL_1_2"/>
    <property type="match status" value="1"/>
</dbReference>
<dbReference type="NCBIfam" id="NF006825">
    <property type="entry name" value="PRK09347.1-2"/>
    <property type="match status" value="1"/>
</dbReference>
<evidence type="ECO:0000256" key="2">
    <source>
        <dbReference type="ARBA" id="ARBA00005080"/>
    </source>
</evidence>
<dbReference type="EC" id="3.5.4.16" evidence="4"/>
<dbReference type="NCBIfam" id="NF006826">
    <property type="entry name" value="PRK09347.1-3"/>
    <property type="match status" value="1"/>
</dbReference>
<evidence type="ECO:0000256" key="6">
    <source>
        <dbReference type="ARBA" id="ARBA00022801"/>
    </source>
</evidence>
<dbReference type="HAMAP" id="MF_00223">
    <property type="entry name" value="FolE"/>
    <property type="match status" value="1"/>
</dbReference>
<dbReference type="InterPro" id="IPR036318">
    <property type="entry name" value="FAD-bd_PCMH-like_sf"/>
</dbReference>
<dbReference type="Gene3D" id="3.40.50.2020">
    <property type="match status" value="1"/>
</dbReference>
<dbReference type="GO" id="GO:0046654">
    <property type="term" value="P:tetrahydrofolate biosynthetic process"/>
    <property type="evidence" value="ECO:0007669"/>
    <property type="project" value="InterPro"/>
</dbReference>
<feature type="domain" description="FAD-binding PCMH-type" evidence="8">
    <location>
        <begin position="505"/>
        <end position="672"/>
    </location>
</feature>
<name>A0A7S4J9D0_9STRA</name>